<evidence type="ECO:0000313" key="3">
    <source>
        <dbReference type="Proteomes" id="UP000239241"/>
    </source>
</evidence>
<dbReference type="Proteomes" id="UP000239241">
    <property type="component" value="Unassembled WGS sequence"/>
</dbReference>
<protein>
    <submittedName>
        <fullName evidence="2">Uncharacterized protein</fullName>
    </submittedName>
</protein>
<gene>
    <name evidence="2" type="ORF">C5E16_10785</name>
</gene>
<evidence type="ECO:0000313" key="2">
    <source>
        <dbReference type="EMBL" id="PPF66755.1"/>
    </source>
</evidence>
<name>A0A2S5VSV6_9MICO</name>
<dbReference type="EMBL" id="PSXY01000017">
    <property type="protein sequence ID" value="PPF66755.1"/>
    <property type="molecule type" value="Genomic_DNA"/>
</dbReference>
<comment type="caution">
    <text evidence="2">The sequence shown here is derived from an EMBL/GenBank/DDBJ whole genome shotgun (WGS) entry which is preliminary data.</text>
</comment>
<organism evidence="2 3">
    <name type="scientific">Clavibacter michiganensis</name>
    <dbReference type="NCBI Taxonomy" id="28447"/>
    <lineage>
        <taxon>Bacteria</taxon>
        <taxon>Bacillati</taxon>
        <taxon>Actinomycetota</taxon>
        <taxon>Actinomycetes</taxon>
        <taxon>Micrococcales</taxon>
        <taxon>Microbacteriaceae</taxon>
        <taxon>Clavibacter</taxon>
    </lineage>
</organism>
<accession>A0A2S5VSV6</accession>
<proteinExistence type="predicted"/>
<sequence length="64" mass="7042">MHAARACACAVRVSDVTGRSPDTVPEPRTVPRTTTKGRSLGERPFDMMLVVLCLWEAVCRGNRI</sequence>
<evidence type="ECO:0000256" key="1">
    <source>
        <dbReference type="SAM" id="MobiDB-lite"/>
    </source>
</evidence>
<dbReference type="AlphaFoldDB" id="A0A2S5VSV6"/>
<feature type="region of interest" description="Disordered" evidence="1">
    <location>
        <begin position="17"/>
        <end position="39"/>
    </location>
</feature>
<feature type="compositionally biased region" description="Low complexity" evidence="1">
    <location>
        <begin position="21"/>
        <end position="34"/>
    </location>
</feature>
<reference evidence="2 3" key="1">
    <citation type="submission" date="2018-02" db="EMBL/GenBank/DDBJ databases">
        <title>Bacteriophage NCPPB3778 and a type I-E CRISPR drive the evolution of the US Biological Select Agent, Rathayibacter toxicus.</title>
        <authorList>
            <person name="Davis E.W.II."/>
            <person name="Tabima J.F."/>
            <person name="Weisberg A.J."/>
            <person name="Lopes L.D."/>
            <person name="Wiseman M.S."/>
            <person name="Wiseman M.S."/>
            <person name="Pupko T."/>
            <person name="Belcher M.S."/>
            <person name="Sechler A.J."/>
            <person name="Tancos M.A."/>
            <person name="Schroeder B.K."/>
            <person name="Murray T.D."/>
            <person name="Luster D.G."/>
            <person name="Schneider W.L."/>
            <person name="Rogers E."/>
            <person name="Andreote F.D."/>
            <person name="Grunwald N.J."/>
            <person name="Putnam M.L."/>
            <person name="Chang J.H."/>
        </authorList>
    </citation>
    <scope>NUCLEOTIDE SEQUENCE [LARGE SCALE GENOMIC DNA]</scope>
    <source>
        <strain evidence="2 3">AY1B3</strain>
    </source>
</reference>